<dbReference type="Pfam" id="PF00583">
    <property type="entry name" value="Acetyltransf_1"/>
    <property type="match status" value="1"/>
</dbReference>
<accession>A0A839UHZ5</accession>
<keyword evidence="5" id="KW-1185">Reference proteome</keyword>
<protein>
    <submittedName>
        <fullName evidence="4">GNAT superfamily N-acetyltransferase</fullName>
    </submittedName>
</protein>
<dbReference type="SUPFAM" id="SSF55729">
    <property type="entry name" value="Acyl-CoA N-acyltransferases (Nat)"/>
    <property type="match status" value="1"/>
</dbReference>
<gene>
    <name evidence="4" type="ORF">FHS30_000289</name>
</gene>
<dbReference type="Proteomes" id="UP000559987">
    <property type="component" value="Unassembled WGS sequence"/>
</dbReference>
<keyword evidence="1 4" id="KW-0808">Transferase</keyword>
<evidence type="ECO:0000259" key="3">
    <source>
        <dbReference type="PROSITE" id="PS51186"/>
    </source>
</evidence>
<evidence type="ECO:0000313" key="5">
    <source>
        <dbReference type="Proteomes" id="UP000559987"/>
    </source>
</evidence>
<proteinExistence type="predicted"/>
<keyword evidence="2" id="KW-0012">Acyltransferase</keyword>
<dbReference type="GO" id="GO:0016747">
    <property type="term" value="F:acyltransferase activity, transferring groups other than amino-acyl groups"/>
    <property type="evidence" value="ECO:0007669"/>
    <property type="project" value="InterPro"/>
</dbReference>
<feature type="domain" description="N-acetyltransferase" evidence="3">
    <location>
        <begin position="12"/>
        <end position="164"/>
    </location>
</feature>
<dbReference type="InterPro" id="IPR000182">
    <property type="entry name" value="GNAT_dom"/>
</dbReference>
<dbReference type="PANTHER" id="PTHR43420">
    <property type="entry name" value="ACETYLTRANSFERASE"/>
    <property type="match status" value="1"/>
</dbReference>
<dbReference type="AlphaFoldDB" id="A0A839UHZ5"/>
<evidence type="ECO:0000313" key="4">
    <source>
        <dbReference type="EMBL" id="MBB3167113.1"/>
    </source>
</evidence>
<dbReference type="PROSITE" id="PS51186">
    <property type="entry name" value="GNAT"/>
    <property type="match status" value="1"/>
</dbReference>
<dbReference type="CDD" id="cd04301">
    <property type="entry name" value="NAT_SF"/>
    <property type="match status" value="1"/>
</dbReference>
<name>A0A839UHZ5_9GAMM</name>
<sequence length="164" mass="18057">MNQLAELRIERVDYRNPQQGEHLLMLLDNYARDPMGGGEPISDRVRRDLLPLLKVTPQAVSFIAYLGAEAVGLLNAFETVSTFAARPLINIHDLAVQPSVRGQGVGRRLIEALAEHARSRNCCKLTLEVLTGNHSAIGLYENLGFEGYALDPAMGSGIFMQKKL</sequence>
<dbReference type="InterPro" id="IPR016181">
    <property type="entry name" value="Acyl_CoA_acyltransferase"/>
</dbReference>
<organism evidence="4 5">
    <name type="scientific">Simiduia aestuariiviva</name>
    <dbReference type="NCBI Taxonomy" id="1510459"/>
    <lineage>
        <taxon>Bacteria</taxon>
        <taxon>Pseudomonadati</taxon>
        <taxon>Pseudomonadota</taxon>
        <taxon>Gammaproteobacteria</taxon>
        <taxon>Cellvibrionales</taxon>
        <taxon>Cellvibrionaceae</taxon>
        <taxon>Simiduia</taxon>
    </lineage>
</organism>
<dbReference type="InterPro" id="IPR050680">
    <property type="entry name" value="YpeA/RimI_acetyltransf"/>
</dbReference>
<evidence type="ECO:0000256" key="2">
    <source>
        <dbReference type="ARBA" id="ARBA00023315"/>
    </source>
</evidence>
<reference evidence="4 5" key="1">
    <citation type="submission" date="2020-08" db="EMBL/GenBank/DDBJ databases">
        <title>Genomic Encyclopedia of Type Strains, Phase III (KMG-III): the genomes of soil and plant-associated and newly described type strains.</title>
        <authorList>
            <person name="Whitman W."/>
        </authorList>
    </citation>
    <scope>NUCLEOTIDE SEQUENCE [LARGE SCALE GENOMIC DNA]</scope>
    <source>
        <strain evidence="4 5">CECT 8571</strain>
    </source>
</reference>
<dbReference type="EMBL" id="JACHXZ010000001">
    <property type="protein sequence ID" value="MBB3167113.1"/>
    <property type="molecule type" value="Genomic_DNA"/>
</dbReference>
<evidence type="ECO:0000256" key="1">
    <source>
        <dbReference type="ARBA" id="ARBA00022679"/>
    </source>
</evidence>
<comment type="caution">
    <text evidence="4">The sequence shown here is derived from an EMBL/GenBank/DDBJ whole genome shotgun (WGS) entry which is preliminary data.</text>
</comment>
<dbReference type="Gene3D" id="3.40.630.30">
    <property type="match status" value="1"/>
</dbReference>
<dbReference type="RefSeq" id="WP_183907562.1">
    <property type="nucleotide sequence ID" value="NZ_JACHXZ010000001.1"/>
</dbReference>